<dbReference type="GO" id="GO:0006313">
    <property type="term" value="P:DNA transposition"/>
    <property type="evidence" value="ECO:0007669"/>
    <property type="project" value="InterPro"/>
</dbReference>
<evidence type="ECO:0000256" key="1">
    <source>
        <dbReference type="ARBA" id="ARBA00010075"/>
    </source>
</evidence>
<evidence type="ECO:0000313" key="6">
    <source>
        <dbReference type="EMBL" id="AKH64377.1"/>
    </source>
</evidence>
<sequence>MTIIAIKHQLMQFFSDVSLQKIAFQCGFIQRVRNIEPRVLSLSLIAALSTGNVTSIAQLHQKFNGLCPDKKQQVSYRPFYNQLCKAAFIEFVKILVRFAMAQWVEKQVAVPKKLTKFQNVILQDGSSFKVHPALADVFPCRFKTTAAAVECHLTLSLFTQSPVKMTVTADTASERAYLPAPATLRDQLLLADAGYLDFDYFERVSHSGGSFVVRGSKSLNSQVMTARNGQGKLLPKLSDKPLKSITRRTNRSEVLDLICRRNGYEFRLIRRWFAEEKRFCVWLTNLPVEEFTASDIMDIYRCRWQIELLFKELKSHTNWRGFTTRKETLATGLIWLSLLALLLRRLLARQLFPAVSLLKAAQNTESWLRPIIENLLQKAWSETCFWLEKAQIYLCQNAFKTPQRKSCKNKTLDACFERLNS</sequence>
<keyword evidence="4" id="KW-0233">DNA recombination</keyword>
<dbReference type="GO" id="GO:0004803">
    <property type="term" value="F:transposase activity"/>
    <property type="evidence" value="ECO:0007669"/>
    <property type="project" value="InterPro"/>
</dbReference>
<evidence type="ECO:0000259" key="5">
    <source>
        <dbReference type="Pfam" id="PF01609"/>
    </source>
</evidence>
<proteinExistence type="inferred from homology"/>
<name>A0A0F7LRK0_9GAMM</name>
<dbReference type="NCBIfam" id="NF033592">
    <property type="entry name" value="transpos_IS4_1"/>
    <property type="match status" value="1"/>
</dbReference>
<feature type="domain" description="Transposase IS4-like" evidence="5">
    <location>
        <begin position="117"/>
        <end position="343"/>
    </location>
</feature>
<keyword evidence="3" id="KW-0238">DNA-binding</keyword>
<evidence type="ECO:0000256" key="4">
    <source>
        <dbReference type="ARBA" id="ARBA00023172"/>
    </source>
</evidence>
<comment type="similarity">
    <text evidence="1">Belongs to the transposase 11 family.</text>
</comment>
<dbReference type="RefSeq" id="WP_046975490.1">
    <property type="nucleotide sequence ID" value="NZ_CAWQPG010000064.1"/>
</dbReference>
<evidence type="ECO:0000256" key="3">
    <source>
        <dbReference type="ARBA" id="ARBA00023125"/>
    </source>
</evidence>
<gene>
    <name evidence="6" type="ORF">VY86_14660</name>
</gene>
<keyword evidence="7" id="KW-1185">Reference proteome</keyword>
<accession>A0A0F7LRK0</accession>
<dbReference type="InterPro" id="IPR012337">
    <property type="entry name" value="RNaseH-like_sf"/>
</dbReference>
<dbReference type="PANTHER" id="PTHR33258">
    <property type="entry name" value="TRANSPOSASE INSL FOR INSERTION SEQUENCE ELEMENT IS186A-RELATED"/>
    <property type="match status" value="1"/>
</dbReference>
<dbReference type="AlphaFoldDB" id="A0A0F7LRK0"/>
<dbReference type="InterPro" id="IPR002559">
    <property type="entry name" value="Transposase_11"/>
</dbReference>
<dbReference type="OrthoDB" id="5889367at2"/>
<dbReference type="KEGG" id="ptt:VY86_14660"/>
<evidence type="ECO:0000256" key="2">
    <source>
        <dbReference type="ARBA" id="ARBA00022578"/>
    </source>
</evidence>
<dbReference type="Gene3D" id="3.90.350.10">
    <property type="entry name" value="Transposase Inhibitor Protein From Tn5, Chain A, domain 1"/>
    <property type="match status" value="1"/>
</dbReference>
<reference evidence="6 7" key="1">
    <citation type="journal article" date="2015" name="J. Biotechnol.">
        <title>Complete genome sequence of Photorhabdus temperata subsp. thracensis 39-8(T), an entomopathogenic bacterium for the improved commercial bioinsecticide.</title>
        <authorList>
            <person name="Kwak Y."/>
            <person name="Shin J.H."/>
        </authorList>
    </citation>
    <scope>NUCLEOTIDE SEQUENCE [LARGE SCALE GENOMIC DNA]</scope>
    <source>
        <strain evidence="6 7">DSM 15199</strain>
    </source>
</reference>
<dbReference type="PATRIC" id="fig|230089.6.peg.3296"/>
<reference evidence="7" key="2">
    <citation type="submission" date="2015-03" db="EMBL/GenBank/DDBJ databases">
        <title>Genome sequence of Azospirillum thiophilum strain DSM 21654T.</title>
        <authorList>
            <person name="Kwak Y."/>
            <person name="Shin J.-H."/>
        </authorList>
    </citation>
    <scope>NUCLEOTIDE SEQUENCE [LARGE SCALE GENOMIC DNA]</scope>
    <source>
        <strain evidence="7">DSM 15199</strain>
    </source>
</reference>
<dbReference type="Pfam" id="PF01609">
    <property type="entry name" value="DDE_Tnp_1"/>
    <property type="match status" value="1"/>
</dbReference>
<dbReference type="Proteomes" id="UP000034866">
    <property type="component" value="Chromosome"/>
</dbReference>
<dbReference type="SUPFAM" id="SSF53098">
    <property type="entry name" value="Ribonuclease H-like"/>
    <property type="match status" value="1"/>
</dbReference>
<protein>
    <submittedName>
        <fullName evidence="6">Transposase</fullName>
    </submittedName>
</protein>
<evidence type="ECO:0000313" key="7">
    <source>
        <dbReference type="Proteomes" id="UP000034866"/>
    </source>
</evidence>
<organism evidence="6 7">
    <name type="scientific">Photorhabdus thracensis</name>
    <dbReference type="NCBI Taxonomy" id="230089"/>
    <lineage>
        <taxon>Bacteria</taxon>
        <taxon>Pseudomonadati</taxon>
        <taxon>Pseudomonadota</taxon>
        <taxon>Gammaproteobacteria</taxon>
        <taxon>Enterobacterales</taxon>
        <taxon>Morganellaceae</taxon>
        <taxon>Photorhabdus</taxon>
    </lineage>
</organism>
<dbReference type="InterPro" id="IPR047952">
    <property type="entry name" value="Transpos_IS4"/>
</dbReference>
<keyword evidence="2" id="KW-0815">Transposition</keyword>
<dbReference type="GO" id="GO:0003677">
    <property type="term" value="F:DNA binding"/>
    <property type="evidence" value="ECO:0007669"/>
    <property type="project" value="UniProtKB-KW"/>
</dbReference>
<dbReference type="EMBL" id="CP011104">
    <property type="protein sequence ID" value="AKH64377.1"/>
    <property type="molecule type" value="Genomic_DNA"/>
</dbReference>
<dbReference type="PANTHER" id="PTHR33258:SF1">
    <property type="entry name" value="TRANSPOSASE INSL FOR INSERTION SEQUENCE ELEMENT IS186A-RELATED"/>
    <property type="match status" value="1"/>
</dbReference>